<keyword evidence="3" id="KW-0067">ATP-binding</keyword>
<evidence type="ECO:0000256" key="1">
    <source>
        <dbReference type="ARBA" id="ARBA00022932"/>
    </source>
</evidence>
<dbReference type="GO" id="GO:0005524">
    <property type="term" value="F:ATP binding"/>
    <property type="evidence" value="ECO:0007669"/>
    <property type="project" value="UniProtKB-KW"/>
</dbReference>
<gene>
    <name evidence="3" type="primary">dnaX</name>
    <name evidence="5" type="ORF">A3E89_03040</name>
</gene>
<dbReference type="InterPro" id="IPR012763">
    <property type="entry name" value="DNA_pol_III_sug/sutau_N"/>
</dbReference>
<dbReference type="NCBIfam" id="TIGR01128">
    <property type="entry name" value="holA"/>
    <property type="match status" value="1"/>
</dbReference>
<comment type="subunit">
    <text evidence="3">DNA polymerase III contains a core (composed of alpha, epsilon and theta chains) that associates with a tau subunit. This core dimerizes to form the POLIII' complex. PolIII' associates with the gamma complex (composed of gamma, delta, delta', psi and chi chains) and with the beta chain to form the complete DNA polymerase III complex.</text>
</comment>
<evidence type="ECO:0000313" key="5">
    <source>
        <dbReference type="EMBL" id="OGD68871.1"/>
    </source>
</evidence>
<comment type="caution">
    <text evidence="5">The sequence shown here is derived from an EMBL/GenBank/DDBJ whole genome shotgun (WGS) entry which is preliminary data.</text>
</comment>
<evidence type="ECO:0000313" key="6">
    <source>
        <dbReference type="Proteomes" id="UP000185891"/>
    </source>
</evidence>
<dbReference type="Gene3D" id="3.40.50.300">
    <property type="entry name" value="P-loop containing nucleotide triphosphate hydrolases"/>
    <property type="match status" value="1"/>
</dbReference>
<dbReference type="GO" id="GO:0009360">
    <property type="term" value="C:DNA polymerase III complex"/>
    <property type="evidence" value="ECO:0007669"/>
    <property type="project" value="InterPro"/>
</dbReference>
<dbReference type="GO" id="GO:0006261">
    <property type="term" value="P:DNA-templated DNA replication"/>
    <property type="evidence" value="ECO:0007669"/>
    <property type="project" value="TreeGrafter"/>
</dbReference>
<reference evidence="5 6" key="1">
    <citation type="journal article" date="2016" name="Nat. Commun.">
        <title>Thousands of microbial genomes shed light on interconnected biogeochemical processes in an aquifer system.</title>
        <authorList>
            <person name="Anantharaman K."/>
            <person name="Brown C.T."/>
            <person name="Hug L.A."/>
            <person name="Sharon I."/>
            <person name="Castelle C.J."/>
            <person name="Probst A.J."/>
            <person name="Thomas B.C."/>
            <person name="Singh A."/>
            <person name="Wilkins M.J."/>
            <person name="Karaoz U."/>
            <person name="Brodie E.L."/>
            <person name="Williams K.H."/>
            <person name="Hubbard S.S."/>
            <person name="Banfield J.F."/>
        </authorList>
    </citation>
    <scope>NUCLEOTIDE SEQUENCE [LARGE SCALE GENOMIC DNA]</scope>
</reference>
<keyword evidence="1 3" id="KW-0239">DNA-directed DNA polymerase</keyword>
<keyword evidence="3" id="KW-0547">Nucleotide-binding</keyword>
<dbReference type="EC" id="2.7.7.7" evidence="3"/>
<comment type="function">
    <text evidence="3">DNA polymerase III is a complex, multichain enzyme responsible for most of the replicative synthesis in bacteria. This DNA polymerase also exhibits 3' to 5' exonuclease activity.</text>
</comment>
<dbReference type="EMBL" id="MFAA01000021">
    <property type="protein sequence ID" value="OGD68871.1"/>
    <property type="molecule type" value="Genomic_DNA"/>
</dbReference>
<sequence length="294" mass="32904">MKNTTEHTVLYRKYRPSNFKEVLGQDHIVKTLGGAINLGNISHAYLFAGTRGTGKTSIARIFANEIKTTENDLYEIDAASNRGIDDIRELRDSVNVLPFESPYKVYIIDEVHMLTKEAFNALLKTLEEPPKHVIFILATTEIEKLPDTIVSRCQTFQFKKPSQKVLKDLVMDVAKKEGFKLEPASADLIAVLGDGSFRDTHGILQKVISSSADKNISTEEVEMVTGAPKGKLVNNFISAIAEKDLEKGLKAIDTAVESNIDMKVFLKLILRKLRAILLVRFSKDMTKEIETEFS</sequence>
<keyword evidence="3" id="KW-0548">Nucleotidyltransferase</keyword>
<dbReference type="Gene3D" id="1.10.8.60">
    <property type="match status" value="1"/>
</dbReference>
<keyword evidence="3" id="KW-0808">Transferase</keyword>
<feature type="domain" description="AAA+ ATPase" evidence="4">
    <location>
        <begin position="41"/>
        <end position="162"/>
    </location>
</feature>
<keyword evidence="3" id="KW-0235">DNA replication</keyword>
<name>A0A1F5EN96_9BACT</name>
<dbReference type="Pfam" id="PF13177">
    <property type="entry name" value="DNA_pol3_delta2"/>
    <property type="match status" value="1"/>
</dbReference>
<dbReference type="CDD" id="cd00009">
    <property type="entry name" value="AAA"/>
    <property type="match status" value="1"/>
</dbReference>
<evidence type="ECO:0000256" key="3">
    <source>
        <dbReference type="RuleBase" id="RU364063"/>
    </source>
</evidence>
<dbReference type="NCBIfam" id="TIGR02397">
    <property type="entry name" value="dnaX_nterm"/>
    <property type="match status" value="1"/>
</dbReference>
<dbReference type="InterPro" id="IPR003593">
    <property type="entry name" value="AAA+_ATPase"/>
</dbReference>
<dbReference type="Proteomes" id="UP000185891">
    <property type="component" value="Unassembled WGS sequence"/>
</dbReference>
<comment type="similarity">
    <text evidence="3">Belongs to the DnaX/STICHEL family.</text>
</comment>
<proteinExistence type="inferred from homology"/>
<dbReference type="InterPro" id="IPR027417">
    <property type="entry name" value="P-loop_NTPase"/>
</dbReference>
<dbReference type="PANTHER" id="PTHR11669:SF0">
    <property type="entry name" value="PROTEIN STICHEL-LIKE 2"/>
    <property type="match status" value="1"/>
</dbReference>
<accession>A0A1F5EN96</accession>
<dbReference type="AlphaFoldDB" id="A0A1F5EN96"/>
<protein>
    <recommendedName>
        <fullName evidence="3">DNA polymerase III subunit gamma/tau</fullName>
        <ecNumber evidence="3">2.7.7.7</ecNumber>
    </recommendedName>
</protein>
<dbReference type="InterPro" id="IPR005790">
    <property type="entry name" value="DNA_polIII_delta"/>
</dbReference>
<feature type="non-terminal residue" evidence="5">
    <location>
        <position position="294"/>
    </location>
</feature>
<dbReference type="InterPro" id="IPR050238">
    <property type="entry name" value="DNA_Rep/Repair_Clamp_Loader"/>
</dbReference>
<dbReference type="SUPFAM" id="SSF52540">
    <property type="entry name" value="P-loop containing nucleoside triphosphate hydrolases"/>
    <property type="match status" value="1"/>
</dbReference>
<organism evidence="5 6">
    <name type="scientific">Candidatus Campbellbacteria bacterium RIFCSPHIGHO2_12_FULL_35_10</name>
    <dbReference type="NCBI Taxonomy" id="1797578"/>
    <lineage>
        <taxon>Bacteria</taxon>
        <taxon>Candidatus Campbelliibacteriota</taxon>
    </lineage>
</organism>
<dbReference type="PANTHER" id="PTHR11669">
    <property type="entry name" value="REPLICATION FACTOR C / DNA POLYMERASE III GAMMA-TAU SUBUNIT"/>
    <property type="match status" value="1"/>
</dbReference>
<comment type="catalytic activity">
    <reaction evidence="2 3">
        <text>DNA(n) + a 2'-deoxyribonucleoside 5'-triphosphate = DNA(n+1) + diphosphate</text>
        <dbReference type="Rhea" id="RHEA:22508"/>
        <dbReference type="Rhea" id="RHEA-COMP:17339"/>
        <dbReference type="Rhea" id="RHEA-COMP:17340"/>
        <dbReference type="ChEBI" id="CHEBI:33019"/>
        <dbReference type="ChEBI" id="CHEBI:61560"/>
        <dbReference type="ChEBI" id="CHEBI:173112"/>
        <dbReference type="EC" id="2.7.7.7"/>
    </reaction>
</comment>
<dbReference type="SMART" id="SM00382">
    <property type="entry name" value="AAA"/>
    <property type="match status" value="1"/>
</dbReference>
<evidence type="ECO:0000256" key="2">
    <source>
        <dbReference type="ARBA" id="ARBA00049244"/>
    </source>
</evidence>
<dbReference type="GO" id="GO:0003677">
    <property type="term" value="F:DNA binding"/>
    <property type="evidence" value="ECO:0007669"/>
    <property type="project" value="InterPro"/>
</dbReference>
<evidence type="ECO:0000259" key="4">
    <source>
        <dbReference type="SMART" id="SM00382"/>
    </source>
</evidence>
<dbReference type="GO" id="GO:0003887">
    <property type="term" value="F:DNA-directed DNA polymerase activity"/>
    <property type="evidence" value="ECO:0007669"/>
    <property type="project" value="UniProtKB-KW"/>
</dbReference>